<evidence type="ECO:0000313" key="3">
    <source>
        <dbReference type="Proteomes" id="UP001163293"/>
    </source>
</evidence>
<dbReference type="RefSeq" id="WP_168529523.1">
    <property type="nucleotide sequence ID" value="NZ_CP043010.1"/>
</dbReference>
<keyword evidence="3" id="KW-1185">Reference proteome</keyword>
<organism evidence="2 3">
    <name type="scientific">Paenarthrobacter ureafaciens</name>
    <dbReference type="NCBI Taxonomy" id="37931"/>
    <lineage>
        <taxon>Bacteria</taxon>
        <taxon>Bacillati</taxon>
        <taxon>Actinomycetota</taxon>
        <taxon>Actinomycetes</taxon>
        <taxon>Micrococcales</taxon>
        <taxon>Micrococcaceae</taxon>
        <taxon>Paenarthrobacter</taxon>
    </lineage>
</organism>
<dbReference type="Gene3D" id="1.10.101.10">
    <property type="entry name" value="PGBD-like superfamily/PGBD"/>
    <property type="match status" value="1"/>
</dbReference>
<gene>
    <name evidence="2" type="ORF">NL394_05085</name>
</gene>
<dbReference type="EMBL" id="CP101185">
    <property type="protein sequence ID" value="UYV98597.1"/>
    <property type="molecule type" value="Genomic_DNA"/>
</dbReference>
<sequence length="339" mass="35745">MRTPLTSAIDSIDKKVEVSAAVERKSLAASIVVSATMTAGPSVSLRASIPKGADRAVVTAVYVDTGATVAPGSLIAAVSGRPVIVMSTDVPLYRDLLEGDRGPDVLGLQKWLQGMGYWPDATGIFDQRTENAVKNFYRDLQLTAPTSEDKKVVFRWREFVQIPGNTGTIMTLVRPGDVLAEDLSLGIVQTAPDMVVGRATIDQADALVVGKQVDLEAEGYLAKGTIQSIGSFSEGDPEKGVVPGMDVVSTVPVEGTPPKPGQSVSIKVHEAAIESLAVPLTAVKQDDRGPYVILSGAQGQGQSSPTPERVDITVTEQRDGWVAIEETSLLQPGTLVIVS</sequence>
<dbReference type="InterPro" id="IPR036365">
    <property type="entry name" value="PGBD-like_sf"/>
</dbReference>
<dbReference type="AlphaFoldDB" id="A0AAX3EM80"/>
<dbReference type="SUPFAM" id="SSF47090">
    <property type="entry name" value="PGBD-like"/>
    <property type="match status" value="1"/>
</dbReference>
<protein>
    <submittedName>
        <fullName evidence="2">Peptidoglycan-binding protein</fullName>
    </submittedName>
</protein>
<accession>A0AAX3EM80</accession>
<dbReference type="Pfam" id="PF01471">
    <property type="entry name" value="PG_binding_1"/>
    <property type="match status" value="1"/>
</dbReference>
<dbReference type="InterPro" id="IPR036366">
    <property type="entry name" value="PGBDSf"/>
</dbReference>
<dbReference type="Gene3D" id="2.40.420.20">
    <property type="match status" value="1"/>
</dbReference>
<evidence type="ECO:0000313" key="2">
    <source>
        <dbReference type="EMBL" id="UYV98597.1"/>
    </source>
</evidence>
<feature type="domain" description="Peptidoglycan binding-like" evidence="1">
    <location>
        <begin position="101"/>
        <end position="143"/>
    </location>
</feature>
<reference evidence="2" key="1">
    <citation type="submission" date="2022-07" db="EMBL/GenBank/DDBJ databases">
        <authorList>
            <person name="Wu T."/>
        </authorList>
    </citation>
    <scope>NUCLEOTIDE SEQUENCE</scope>
    <source>
        <strain evidence="2">SD-1</strain>
    </source>
</reference>
<proteinExistence type="predicted"/>
<dbReference type="Proteomes" id="UP001163293">
    <property type="component" value="Chromosome"/>
</dbReference>
<dbReference type="InterPro" id="IPR002477">
    <property type="entry name" value="Peptidoglycan-bd-like"/>
</dbReference>
<name>A0AAX3EM80_PAEUR</name>
<evidence type="ECO:0000259" key="1">
    <source>
        <dbReference type="Pfam" id="PF01471"/>
    </source>
</evidence>